<organism evidence="2 3">
    <name type="scientific">Streptococcus pacificus</name>
    <dbReference type="NCBI Taxonomy" id="2740577"/>
    <lineage>
        <taxon>Bacteria</taxon>
        <taxon>Bacillati</taxon>
        <taxon>Bacillota</taxon>
        <taxon>Bacilli</taxon>
        <taxon>Lactobacillales</taxon>
        <taxon>Streptococcaceae</taxon>
        <taxon>Streptococcus</taxon>
    </lineage>
</organism>
<gene>
    <name evidence="2" type="ORF">JHK62_01105</name>
</gene>
<keyword evidence="3" id="KW-1185">Reference proteome</keyword>
<reference evidence="2 3" key="1">
    <citation type="journal article" date="2021" name="Int. J. Syst. Evol. Microbiol.">
        <title>Streptococcus vicugnae sp. nov., isolated from faeces of alpacas (Vicugna pacos) and cattle (Bos taurus), Streptococcus zalophi sp. nov., and Streptococcus pacificus sp. nov., isolated from respiratory tract of California sea lions (Zalophus californianus).</title>
        <authorList>
            <person name="Volokhov D.V."/>
            <person name="Zagorodnyaya T.A."/>
            <person name="Shen Z."/>
            <person name="Blom J."/>
            <person name="Furtak V.A."/>
            <person name="Eisenberg T."/>
            <person name="Fan P."/>
            <person name="Jeong K.C."/>
            <person name="Gao Y."/>
            <person name="Zhang S."/>
            <person name="Amselle M."/>
        </authorList>
    </citation>
    <scope>NUCLEOTIDE SEQUENCE [LARGE SCALE GENOMIC DNA]</scope>
    <source>
        <strain evidence="2 3">CSL7591</strain>
    </source>
</reference>
<protein>
    <submittedName>
        <fullName evidence="2">(4Fe-4S)-binding protein</fullName>
    </submittedName>
</protein>
<dbReference type="EMBL" id="JAENBO010000001">
    <property type="protein sequence ID" value="MBJ8325276.1"/>
    <property type="molecule type" value="Genomic_DNA"/>
</dbReference>
<accession>A0ABS0ZIB5</accession>
<dbReference type="Gene3D" id="3.30.70.20">
    <property type="match status" value="1"/>
</dbReference>
<proteinExistence type="predicted"/>
<evidence type="ECO:0000313" key="2">
    <source>
        <dbReference type="EMBL" id="MBJ8325276.1"/>
    </source>
</evidence>
<evidence type="ECO:0000259" key="1">
    <source>
        <dbReference type="Pfam" id="PF06902"/>
    </source>
</evidence>
<dbReference type="Proteomes" id="UP000653045">
    <property type="component" value="Unassembled WGS sequence"/>
</dbReference>
<comment type="caution">
    <text evidence="2">The sequence shown here is derived from an EMBL/GenBank/DDBJ whole genome shotgun (WGS) entry which is preliminary data.</text>
</comment>
<name>A0ABS0ZIB5_9STRE</name>
<dbReference type="RefSeq" id="WP_199574838.1">
    <property type="nucleotide sequence ID" value="NZ_JAENBO010000001.1"/>
</dbReference>
<sequence>MIEKTYEKDDLIIYWRPEMCEHAAECVKGSPKVFDVKRRPWIDPSQDSTEHIMEVIDRCPSRALSYKRK</sequence>
<dbReference type="Pfam" id="PF06902">
    <property type="entry name" value="Fer4_19"/>
    <property type="match status" value="1"/>
</dbReference>
<dbReference type="InterPro" id="IPR010693">
    <property type="entry name" value="Divergent_4Fe-4S_mono-cluster"/>
</dbReference>
<evidence type="ECO:0000313" key="3">
    <source>
        <dbReference type="Proteomes" id="UP000653045"/>
    </source>
</evidence>
<feature type="domain" description="Divergent 4Fe-4S mono-cluster" evidence="1">
    <location>
        <begin position="6"/>
        <end position="69"/>
    </location>
</feature>